<dbReference type="CDD" id="cd02440">
    <property type="entry name" value="AdoMet_MTases"/>
    <property type="match status" value="1"/>
</dbReference>
<dbReference type="GO" id="GO:0008168">
    <property type="term" value="F:methyltransferase activity"/>
    <property type="evidence" value="ECO:0007669"/>
    <property type="project" value="UniProtKB-KW"/>
</dbReference>
<evidence type="ECO:0000313" key="2">
    <source>
        <dbReference type="Proteomes" id="UP000658258"/>
    </source>
</evidence>
<protein>
    <submittedName>
        <fullName evidence="1">Methyltransferase</fullName>
    </submittedName>
</protein>
<accession>A0ABQ3I4D4</accession>
<dbReference type="PANTHER" id="PTHR43861">
    <property type="entry name" value="TRANS-ACONITATE 2-METHYLTRANSFERASE-RELATED"/>
    <property type="match status" value="1"/>
</dbReference>
<dbReference type="PANTHER" id="PTHR43861:SF6">
    <property type="entry name" value="METHYLTRANSFERASE TYPE 11"/>
    <property type="match status" value="1"/>
</dbReference>
<dbReference type="Gene3D" id="3.40.50.150">
    <property type="entry name" value="Vaccinia Virus protein VP39"/>
    <property type="match status" value="1"/>
</dbReference>
<dbReference type="EMBL" id="BNAG01000001">
    <property type="protein sequence ID" value="GHE54920.1"/>
    <property type="molecule type" value="Genomic_DNA"/>
</dbReference>
<dbReference type="Pfam" id="PF13489">
    <property type="entry name" value="Methyltransf_23"/>
    <property type="match status" value="1"/>
</dbReference>
<comment type="caution">
    <text evidence="1">The sequence shown here is derived from an EMBL/GenBank/DDBJ whole genome shotgun (WGS) entry which is preliminary data.</text>
</comment>
<keyword evidence="1" id="KW-0489">Methyltransferase</keyword>
<evidence type="ECO:0000313" key="1">
    <source>
        <dbReference type="EMBL" id="GHE54920.1"/>
    </source>
</evidence>
<keyword evidence="2" id="KW-1185">Reference proteome</keyword>
<sequence length="287" mass="33252">MEEIRDCLICGSNSLEDHQSVKDHFGTQEVFQLQGCRQCHTLFTNPRPEENNIIKYYKSGSYISHGDKINSLFNRLYNLIQSQNLKYKQRIVEKYSFKGKLLDYGCGVGSFLQHMSQKGWEVTGVEPDEQARKISTSRDLPVKELNQIEDCFNCISLFHVLEHVHSLNETLEQLCTLLDRNGILILALPNYKSYDAQHYEQFWAGYDVPRHLYHFSQKSITHLAKKFGLNIVATHPLYFDSYYVSLLSEKYKGSKFPIVPAAVQGFISNQKAKRNKEYSSLIYILSK</sequence>
<dbReference type="SUPFAM" id="SSF53335">
    <property type="entry name" value="S-adenosyl-L-methionine-dependent methyltransferases"/>
    <property type="match status" value="1"/>
</dbReference>
<dbReference type="GO" id="GO:0032259">
    <property type="term" value="P:methylation"/>
    <property type="evidence" value="ECO:0007669"/>
    <property type="project" value="UniProtKB-KW"/>
</dbReference>
<dbReference type="Proteomes" id="UP000658258">
    <property type="component" value="Unassembled WGS sequence"/>
</dbReference>
<keyword evidence="1" id="KW-0808">Transferase</keyword>
<reference evidence="2" key="1">
    <citation type="journal article" date="2019" name="Int. J. Syst. Evol. Microbiol.">
        <title>The Global Catalogue of Microorganisms (GCM) 10K type strain sequencing project: providing services to taxonomists for standard genome sequencing and annotation.</title>
        <authorList>
            <consortium name="The Broad Institute Genomics Platform"/>
            <consortium name="The Broad Institute Genome Sequencing Center for Infectious Disease"/>
            <person name="Wu L."/>
            <person name="Ma J."/>
        </authorList>
    </citation>
    <scope>NUCLEOTIDE SEQUENCE [LARGE SCALE GENOMIC DNA]</scope>
    <source>
        <strain evidence="2">CGMCC 1.15111</strain>
    </source>
</reference>
<proteinExistence type="predicted"/>
<organism evidence="1 2">
    <name type="scientific">Roseivirga thermotolerans</name>
    <dbReference type="NCBI Taxonomy" id="1758176"/>
    <lineage>
        <taxon>Bacteria</taxon>
        <taxon>Pseudomonadati</taxon>
        <taxon>Bacteroidota</taxon>
        <taxon>Cytophagia</taxon>
        <taxon>Cytophagales</taxon>
        <taxon>Roseivirgaceae</taxon>
        <taxon>Roseivirga</taxon>
    </lineage>
</organism>
<dbReference type="InterPro" id="IPR029063">
    <property type="entry name" value="SAM-dependent_MTases_sf"/>
</dbReference>
<name>A0ABQ3I4D4_9BACT</name>
<gene>
    <name evidence="1" type="ORF">GCM10011340_07020</name>
</gene>
<dbReference type="RefSeq" id="WP_189628799.1">
    <property type="nucleotide sequence ID" value="NZ_BNAG01000001.1"/>
</dbReference>